<keyword evidence="2" id="KW-0255">Endonuclease</keyword>
<feature type="compositionally biased region" description="Basic residues" evidence="1">
    <location>
        <begin position="22"/>
        <end position="31"/>
    </location>
</feature>
<feature type="compositionally biased region" description="Basic and acidic residues" evidence="1">
    <location>
        <begin position="1"/>
        <end position="12"/>
    </location>
</feature>
<sequence length="73" mass="8759">MGHILRMEDSRMPKSILDKNMPGKRKRGRPRKRWLDDVREDLDRIGVSNWRQLALDREAWQRIVREAKAHIGL</sequence>
<keyword evidence="2" id="KW-0808">Transferase</keyword>
<name>A0A170WMB5_TRIIF</name>
<reference evidence="2" key="2">
    <citation type="journal article" date="2017" name="J. Med. Entomol.">
        <title>Transcriptome Analysis of the Triatoma infestans (Hemiptera: Reduviidae) Integument.</title>
        <authorList>
            <person name="Calderon-Fernandez G.M."/>
            <person name="Moriconi D.E."/>
            <person name="Dulbecco A.B."/>
            <person name="Juarez M.P."/>
        </authorList>
    </citation>
    <scope>NUCLEOTIDE SEQUENCE</scope>
    <source>
        <strain evidence="2">Int1</strain>
        <tissue evidence="2">Integument</tissue>
    </source>
</reference>
<evidence type="ECO:0000256" key="1">
    <source>
        <dbReference type="SAM" id="MobiDB-lite"/>
    </source>
</evidence>
<proteinExistence type="predicted"/>
<dbReference type="AlphaFoldDB" id="A0A170WMB5"/>
<keyword evidence="2" id="KW-0695">RNA-directed DNA polymerase</keyword>
<feature type="region of interest" description="Disordered" evidence="1">
    <location>
        <begin position="1"/>
        <end position="31"/>
    </location>
</feature>
<keyword evidence="2" id="KW-0378">Hydrolase</keyword>
<evidence type="ECO:0000313" key="2">
    <source>
        <dbReference type="EMBL" id="JAR97892.1"/>
    </source>
</evidence>
<dbReference type="EMBL" id="GEMB01005428">
    <property type="protein sequence ID" value="JAR97892.1"/>
    <property type="molecule type" value="Transcribed_RNA"/>
</dbReference>
<keyword evidence="2" id="KW-0548">Nucleotidyltransferase</keyword>
<keyword evidence="2" id="KW-0540">Nuclease</keyword>
<organism evidence="2">
    <name type="scientific">Triatoma infestans</name>
    <name type="common">Assassin bug</name>
    <dbReference type="NCBI Taxonomy" id="30076"/>
    <lineage>
        <taxon>Eukaryota</taxon>
        <taxon>Metazoa</taxon>
        <taxon>Ecdysozoa</taxon>
        <taxon>Arthropoda</taxon>
        <taxon>Hexapoda</taxon>
        <taxon>Insecta</taxon>
        <taxon>Pterygota</taxon>
        <taxon>Neoptera</taxon>
        <taxon>Paraneoptera</taxon>
        <taxon>Hemiptera</taxon>
        <taxon>Heteroptera</taxon>
        <taxon>Panheteroptera</taxon>
        <taxon>Cimicomorpha</taxon>
        <taxon>Reduviidae</taxon>
        <taxon>Triatominae</taxon>
        <taxon>Triatoma</taxon>
    </lineage>
</organism>
<dbReference type="GO" id="GO:0004519">
    <property type="term" value="F:endonuclease activity"/>
    <property type="evidence" value="ECO:0007669"/>
    <property type="project" value="UniProtKB-KW"/>
</dbReference>
<accession>A0A170WMB5</accession>
<protein>
    <submittedName>
        <fullName evidence="2">Endonuclease-reverse transcriptase</fullName>
    </submittedName>
</protein>
<dbReference type="GO" id="GO:0003964">
    <property type="term" value="F:RNA-directed DNA polymerase activity"/>
    <property type="evidence" value="ECO:0007669"/>
    <property type="project" value="UniProtKB-KW"/>
</dbReference>
<reference evidence="2" key="1">
    <citation type="submission" date="2016-04" db="EMBL/GenBank/DDBJ databases">
        <authorList>
            <person name="Calderon-Fernandez G.M.Sr."/>
        </authorList>
    </citation>
    <scope>NUCLEOTIDE SEQUENCE</scope>
    <source>
        <strain evidence="2">Int1</strain>
        <tissue evidence="2">Integument</tissue>
    </source>
</reference>